<evidence type="ECO:0000256" key="2">
    <source>
        <dbReference type="ARBA" id="ARBA00022679"/>
    </source>
</evidence>
<dbReference type="InterPro" id="IPR001173">
    <property type="entry name" value="Glyco_trans_2-like"/>
</dbReference>
<dbReference type="SUPFAM" id="SSF53448">
    <property type="entry name" value="Nucleotide-diphospho-sugar transferases"/>
    <property type="match status" value="1"/>
</dbReference>
<name>A0A1T4LVD5_9FIRM</name>
<dbReference type="PANTHER" id="PTHR22916:SF51">
    <property type="entry name" value="GLYCOSYLTRANSFERASE EPSH-RELATED"/>
    <property type="match status" value="1"/>
</dbReference>
<dbReference type="RefSeq" id="WP_078711483.1">
    <property type="nucleotide sequence ID" value="NZ_FUWY01000002.1"/>
</dbReference>
<evidence type="ECO:0000313" key="4">
    <source>
        <dbReference type="EMBL" id="SJZ58699.1"/>
    </source>
</evidence>
<keyword evidence="1" id="KW-0328">Glycosyltransferase</keyword>
<accession>A0A1T4LVD5</accession>
<keyword evidence="2 4" id="KW-0808">Transferase</keyword>
<dbReference type="Proteomes" id="UP000243297">
    <property type="component" value="Unassembled WGS sequence"/>
</dbReference>
<sequence length="319" mass="36784">MSKKVSIIVPVYNVEKYLERCIKSIVGQTYENTEIILVNDGSTDSSLQICKGYESDSRVIIVDKINGGLSDARNAGLNVATGDYVGFIDSDDFIKESMIEQMMIAINQDESDICVCDMEYLYDDGKINFASGGDFKLSSIKETPELIRINNSACNKLFKKEMFKDVKFPVGKYYEDLATIPILIYKANKVSKVNDAFYVYYQRSGSIAHTANKKIFEIYDAIDDCIQYVKQHGNEEIIIKELNHFYIIHGLDLTTLRIKDFNDKSLREEYLIENMNELQKRYPLWKKDSYYLQAGLKKKFIYSLLEKGKVRTVLKLYDK</sequence>
<proteinExistence type="predicted"/>
<dbReference type="GO" id="GO:0016757">
    <property type="term" value="F:glycosyltransferase activity"/>
    <property type="evidence" value="ECO:0007669"/>
    <property type="project" value="UniProtKB-KW"/>
</dbReference>
<dbReference type="EMBL" id="FUWY01000002">
    <property type="protein sequence ID" value="SJZ58699.1"/>
    <property type="molecule type" value="Genomic_DNA"/>
</dbReference>
<dbReference type="AlphaFoldDB" id="A0A1T4LVD5"/>
<dbReference type="OrthoDB" id="396512at2"/>
<protein>
    <submittedName>
        <fullName evidence="4">Glycosyltransferase involved in cell wall bisynthesis</fullName>
    </submittedName>
</protein>
<reference evidence="5" key="1">
    <citation type="submission" date="2017-02" db="EMBL/GenBank/DDBJ databases">
        <authorList>
            <person name="Varghese N."/>
            <person name="Submissions S."/>
        </authorList>
    </citation>
    <scope>NUCLEOTIDE SEQUENCE [LARGE SCALE GENOMIC DNA]</scope>
    <source>
        <strain evidence="5">ATCC 25662</strain>
    </source>
</reference>
<dbReference type="PANTHER" id="PTHR22916">
    <property type="entry name" value="GLYCOSYLTRANSFERASE"/>
    <property type="match status" value="1"/>
</dbReference>
<dbReference type="Pfam" id="PF00535">
    <property type="entry name" value="Glycos_transf_2"/>
    <property type="match status" value="1"/>
</dbReference>
<feature type="domain" description="Glycosyltransferase 2-like" evidence="3">
    <location>
        <begin position="6"/>
        <end position="165"/>
    </location>
</feature>
<dbReference type="Gene3D" id="3.90.550.10">
    <property type="entry name" value="Spore Coat Polysaccharide Biosynthesis Protein SpsA, Chain A"/>
    <property type="match status" value="1"/>
</dbReference>
<organism evidence="4 5">
    <name type="scientific">Anaerorhabdus furcosa</name>
    <dbReference type="NCBI Taxonomy" id="118967"/>
    <lineage>
        <taxon>Bacteria</taxon>
        <taxon>Bacillati</taxon>
        <taxon>Bacillota</taxon>
        <taxon>Erysipelotrichia</taxon>
        <taxon>Erysipelotrichales</taxon>
        <taxon>Erysipelotrichaceae</taxon>
        <taxon>Anaerorhabdus</taxon>
    </lineage>
</organism>
<dbReference type="CDD" id="cd00761">
    <property type="entry name" value="Glyco_tranf_GTA_type"/>
    <property type="match status" value="1"/>
</dbReference>
<evidence type="ECO:0000259" key="3">
    <source>
        <dbReference type="Pfam" id="PF00535"/>
    </source>
</evidence>
<evidence type="ECO:0000256" key="1">
    <source>
        <dbReference type="ARBA" id="ARBA00022676"/>
    </source>
</evidence>
<keyword evidence="5" id="KW-1185">Reference proteome</keyword>
<gene>
    <name evidence="4" type="ORF">SAMN02745191_1061</name>
</gene>
<dbReference type="InterPro" id="IPR029044">
    <property type="entry name" value="Nucleotide-diphossugar_trans"/>
</dbReference>
<dbReference type="STRING" id="118967.SAMN02745191_1061"/>
<evidence type="ECO:0000313" key="5">
    <source>
        <dbReference type="Proteomes" id="UP000243297"/>
    </source>
</evidence>